<sequence length="363" mass="39800">MGQEASTFGGGDIDHLRLLMNLVKLEQAMVQRPVGERSQADHAWDPEDCSSNFNLKENDRLAVRDNNSSTTDVVRAKKGFTRGTHIWEILWKKEHRGSHAVIGVASYAAPLQCSGYSALLGSNDESLGWNIVANVSLFNDCVINEYPDDVKPGFQAPDVIRVILNMDEGTLRFKSGVDGTDYGLCLSGLRAFSRNGQKLYPAVSATYGGAEIEIKYLGSADGIHEIVGGPASTATSDIVFHPEVGASIQLSNSRRTARRVRGHNNGIVMSSRPLKDDEYFEVRLDETKPLQTKYVMDIGVTSNMPEELNFPETMTDCQHGQTWMICGSRVVLNKRAIAQASTFDLHDLKVCETIAAVVTSDAD</sequence>
<reference evidence="3" key="1">
    <citation type="journal article" date="2023" name="Mol. Biol. Evol.">
        <title>Third-Generation Sequencing Reveals the Adaptive Role of the Epigenome in Three Deep-Sea Polychaetes.</title>
        <authorList>
            <person name="Perez M."/>
            <person name="Aroh O."/>
            <person name="Sun Y."/>
            <person name="Lan Y."/>
            <person name="Juniper S.K."/>
            <person name="Young C.R."/>
            <person name="Angers B."/>
            <person name="Qian P.Y."/>
        </authorList>
    </citation>
    <scope>NUCLEOTIDE SEQUENCE</scope>
    <source>
        <strain evidence="3">R07B-5</strain>
    </source>
</reference>
<dbReference type="Pfam" id="PF00622">
    <property type="entry name" value="SPRY"/>
    <property type="match status" value="1"/>
</dbReference>
<dbReference type="InterPro" id="IPR003877">
    <property type="entry name" value="SPRY_dom"/>
</dbReference>
<dbReference type="InterPro" id="IPR001870">
    <property type="entry name" value="B30.2/SPRY"/>
</dbReference>
<dbReference type="PROSITE" id="PS50188">
    <property type="entry name" value="B302_SPRY"/>
    <property type="match status" value="1"/>
</dbReference>
<name>A0AAD9NG27_RIDPI</name>
<keyword evidence="4" id="KW-1185">Reference proteome</keyword>
<dbReference type="PROSITE" id="PS51065">
    <property type="entry name" value="NHR"/>
    <property type="match status" value="1"/>
</dbReference>
<dbReference type="Pfam" id="PF07177">
    <property type="entry name" value="Neuralized"/>
    <property type="match status" value="1"/>
</dbReference>
<proteinExistence type="predicted"/>
<dbReference type="InterPro" id="IPR050672">
    <property type="entry name" value="FBXO45-Fsn/SPSB_families"/>
</dbReference>
<evidence type="ECO:0000313" key="3">
    <source>
        <dbReference type="EMBL" id="KAK2168730.1"/>
    </source>
</evidence>
<feature type="domain" description="NHR" evidence="2">
    <location>
        <begin position="237"/>
        <end position="363"/>
    </location>
</feature>
<dbReference type="Gene3D" id="2.60.120.920">
    <property type="match status" value="2"/>
</dbReference>
<protein>
    <recommendedName>
        <fullName evidence="5">B30.2/SPRY domain-containing protein</fullName>
    </recommendedName>
</protein>
<dbReference type="AlphaFoldDB" id="A0AAD9NG27"/>
<dbReference type="GO" id="GO:0043161">
    <property type="term" value="P:proteasome-mediated ubiquitin-dependent protein catabolic process"/>
    <property type="evidence" value="ECO:0007669"/>
    <property type="project" value="TreeGrafter"/>
</dbReference>
<dbReference type="InterPro" id="IPR043136">
    <property type="entry name" value="B30.2/SPRY_sf"/>
</dbReference>
<gene>
    <name evidence="3" type="ORF">NP493_1219g00046</name>
</gene>
<dbReference type="InterPro" id="IPR006573">
    <property type="entry name" value="NHR_dom"/>
</dbReference>
<evidence type="ECO:0008006" key="5">
    <source>
        <dbReference type="Google" id="ProtNLM"/>
    </source>
</evidence>
<evidence type="ECO:0000259" key="2">
    <source>
        <dbReference type="PROSITE" id="PS51065"/>
    </source>
</evidence>
<evidence type="ECO:0000313" key="4">
    <source>
        <dbReference type="Proteomes" id="UP001209878"/>
    </source>
</evidence>
<comment type="caution">
    <text evidence="3">The sequence shown here is derived from an EMBL/GenBank/DDBJ whole genome shotgun (WGS) entry which is preliminary data.</text>
</comment>
<dbReference type="InterPro" id="IPR013320">
    <property type="entry name" value="ConA-like_dom_sf"/>
</dbReference>
<organism evidence="3 4">
    <name type="scientific">Ridgeia piscesae</name>
    <name type="common">Tubeworm</name>
    <dbReference type="NCBI Taxonomy" id="27915"/>
    <lineage>
        <taxon>Eukaryota</taxon>
        <taxon>Metazoa</taxon>
        <taxon>Spiralia</taxon>
        <taxon>Lophotrochozoa</taxon>
        <taxon>Annelida</taxon>
        <taxon>Polychaeta</taxon>
        <taxon>Sedentaria</taxon>
        <taxon>Canalipalpata</taxon>
        <taxon>Sabellida</taxon>
        <taxon>Siboglinidae</taxon>
        <taxon>Ridgeia</taxon>
    </lineage>
</organism>
<dbReference type="GO" id="GO:0019005">
    <property type="term" value="C:SCF ubiquitin ligase complex"/>
    <property type="evidence" value="ECO:0007669"/>
    <property type="project" value="TreeGrafter"/>
</dbReference>
<dbReference type="SUPFAM" id="SSF49899">
    <property type="entry name" value="Concanavalin A-like lectins/glucanases"/>
    <property type="match status" value="1"/>
</dbReference>
<dbReference type="PANTHER" id="PTHR12245">
    <property type="entry name" value="SPRY DOMAIN CONTAINING SOCS BOX PROTEIN"/>
    <property type="match status" value="1"/>
</dbReference>
<dbReference type="SMART" id="SM00588">
    <property type="entry name" value="NEUZ"/>
    <property type="match status" value="1"/>
</dbReference>
<dbReference type="Proteomes" id="UP001209878">
    <property type="component" value="Unassembled WGS sequence"/>
</dbReference>
<accession>A0AAD9NG27</accession>
<dbReference type="EMBL" id="JAODUO010001217">
    <property type="protein sequence ID" value="KAK2168730.1"/>
    <property type="molecule type" value="Genomic_DNA"/>
</dbReference>
<evidence type="ECO:0000259" key="1">
    <source>
        <dbReference type="PROSITE" id="PS50188"/>
    </source>
</evidence>
<dbReference type="PANTHER" id="PTHR12245:SF11">
    <property type="entry name" value="PROTEIN GUSTAVUS"/>
    <property type="match status" value="1"/>
</dbReference>
<dbReference type="SMART" id="SM00449">
    <property type="entry name" value="SPRY"/>
    <property type="match status" value="1"/>
</dbReference>
<feature type="domain" description="B30.2/SPRY" evidence="1">
    <location>
        <begin position="22"/>
        <end position="221"/>
    </location>
</feature>